<dbReference type="Gene3D" id="2.130.10.10">
    <property type="entry name" value="YVTN repeat-like/Quinoprotein amine dehydrogenase"/>
    <property type="match status" value="1"/>
</dbReference>
<dbReference type="PANTHER" id="PTHR19853">
    <property type="entry name" value="WD REPEAT CONTAINING PROTEIN 3 WDR3"/>
    <property type="match status" value="1"/>
</dbReference>
<dbReference type="InterPro" id="IPR036322">
    <property type="entry name" value="WD40_repeat_dom_sf"/>
</dbReference>
<dbReference type="InterPro" id="IPR000195">
    <property type="entry name" value="Rab-GAP-TBC_dom"/>
</dbReference>
<feature type="region of interest" description="Disordered" evidence="13">
    <location>
        <begin position="1141"/>
        <end position="1163"/>
    </location>
</feature>
<proteinExistence type="predicted"/>
<evidence type="ECO:0000256" key="13">
    <source>
        <dbReference type="SAM" id="MobiDB-lite"/>
    </source>
</evidence>
<protein>
    <recommendedName>
        <fullName evidence="3">TBC1 domain family member 31</fullName>
    </recommendedName>
</protein>
<keyword evidence="7" id="KW-0970">Cilium biogenesis/degradation</keyword>
<dbReference type="EMBL" id="CAXLJL010000545">
    <property type="protein sequence ID" value="CAL5138876.1"/>
    <property type="molecule type" value="Genomic_DNA"/>
</dbReference>
<dbReference type="Gene3D" id="1.10.472.80">
    <property type="entry name" value="Ypt/Rab-GAP domain of gyp1p, domain 3"/>
    <property type="match status" value="1"/>
</dbReference>
<dbReference type="InterPro" id="IPR001680">
    <property type="entry name" value="WD40_rpt"/>
</dbReference>
<dbReference type="PROSITE" id="PS50086">
    <property type="entry name" value="TBC_RABGAP"/>
    <property type="match status" value="1"/>
</dbReference>
<feature type="compositionally biased region" description="Polar residues" evidence="13">
    <location>
        <begin position="1080"/>
        <end position="1096"/>
    </location>
</feature>
<name>A0AAV2TPS4_CALDB</name>
<evidence type="ECO:0000256" key="3">
    <source>
        <dbReference type="ARBA" id="ARBA00014199"/>
    </source>
</evidence>
<evidence type="ECO:0000259" key="14">
    <source>
        <dbReference type="PROSITE" id="PS50086"/>
    </source>
</evidence>
<evidence type="ECO:0000256" key="1">
    <source>
        <dbReference type="ARBA" id="ARBA00004120"/>
    </source>
</evidence>
<keyword evidence="9" id="KW-0206">Cytoskeleton</keyword>
<evidence type="ECO:0000256" key="11">
    <source>
        <dbReference type="ARBA" id="ARBA00034464"/>
    </source>
</evidence>
<evidence type="ECO:0000256" key="2">
    <source>
        <dbReference type="ARBA" id="ARBA00004607"/>
    </source>
</evidence>
<evidence type="ECO:0000256" key="10">
    <source>
        <dbReference type="ARBA" id="ARBA00023273"/>
    </source>
</evidence>
<feature type="coiled-coil region" evidence="12">
    <location>
        <begin position="929"/>
        <end position="1017"/>
    </location>
</feature>
<reference evidence="15" key="1">
    <citation type="submission" date="2024-06" db="EMBL/GenBank/DDBJ databases">
        <authorList>
            <person name="Liu X."/>
            <person name="Lenzi L."/>
            <person name="Haldenby T S."/>
            <person name="Uol C."/>
        </authorList>
    </citation>
    <scope>NUCLEOTIDE SEQUENCE</scope>
</reference>
<dbReference type="SUPFAM" id="SSF47923">
    <property type="entry name" value="Ypt/Rab-GAP domain of gyp1p"/>
    <property type="match status" value="1"/>
</dbReference>
<dbReference type="GO" id="GO:0036064">
    <property type="term" value="C:ciliary basal body"/>
    <property type="evidence" value="ECO:0007669"/>
    <property type="project" value="TreeGrafter"/>
</dbReference>
<dbReference type="InterPro" id="IPR015943">
    <property type="entry name" value="WD40/YVTN_repeat-like_dom_sf"/>
</dbReference>
<keyword evidence="10" id="KW-0966">Cell projection</keyword>
<dbReference type="InterPro" id="IPR035969">
    <property type="entry name" value="Rab-GAP_TBC_sf"/>
</dbReference>
<gene>
    <name evidence="15" type="ORF">CDAUBV1_LOCUS13740</name>
</gene>
<evidence type="ECO:0000256" key="8">
    <source>
        <dbReference type="ARBA" id="ARBA00023054"/>
    </source>
</evidence>
<comment type="caution">
    <text evidence="15">The sequence shown here is derived from an EMBL/GenBank/DDBJ whole genome shotgun (WGS) entry which is preliminary data.</text>
</comment>
<comment type="function">
    <text evidence="11">Molecular adapter which is involved in cilium biogenesis. Part of a functional complex including OFD1 a centriolar protein involved in cilium assembly. Could regulate the cAMP-dependent phosphorylation of OFD1, and its subsequent ubiquitination by PJA2 which ultimately leads to its proteasomal degradation.</text>
</comment>
<feature type="compositionally biased region" description="Basic and acidic residues" evidence="13">
    <location>
        <begin position="1207"/>
        <end position="1218"/>
    </location>
</feature>
<feature type="region of interest" description="Disordered" evidence="13">
    <location>
        <begin position="522"/>
        <end position="568"/>
    </location>
</feature>
<evidence type="ECO:0000256" key="6">
    <source>
        <dbReference type="ARBA" id="ARBA00022737"/>
    </source>
</evidence>
<comment type="subcellular location">
    <subcellularLocation>
        <location evidence="1">Cytoplasm</location>
        <location evidence="1">Cytoskeleton</location>
        <location evidence="1">Cilium basal body</location>
    </subcellularLocation>
    <subcellularLocation>
        <location evidence="2">Cytoplasm</location>
        <location evidence="2">Cytoskeleton</location>
        <location evidence="2">Microtubule organizing center</location>
        <location evidence="2">Centrosome</location>
        <location evidence="2">Centriolar satellite</location>
    </subcellularLocation>
</comment>
<feature type="domain" description="Rab-GAP TBC" evidence="14">
    <location>
        <begin position="586"/>
        <end position="761"/>
    </location>
</feature>
<keyword evidence="8 12" id="KW-0175">Coiled coil</keyword>
<dbReference type="InterPro" id="IPR051570">
    <property type="entry name" value="TBC1_cilium_biogenesis"/>
</dbReference>
<evidence type="ECO:0000256" key="5">
    <source>
        <dbReference type="ARBA" id="ARBA00022574"/>
    </source>
</evidence>
<dbReference type="SUPFAM" id="SSF50978">
    <property type="entry name" value="WD40 repeat-like"/>
    <property type="match status" value="1"/>
</dbReference>
<evidence type="ECO:0000256" key="7">
    <source>
        <dbReference type="ARBA" id="ARBA00022794"/>
    </source>
</evidence>
<sequence>MNSLCLRSILNLSIPKMFQLGQMSSLPGLFLSSSASHIRPVRRWGRNYLSDNVECGFGRTGMDAHRIWPRSRRPSVSGLCTPGHDINSNEAMGTHILNLEVYEKLPFPKLASNKHNNGKFLTLYAEPEKNAFKSKGVVAPVHLGAYTFGRAGGKLYCAYSDGSIYCVDFVRNQAQLITRFSQSVTAICFDPATNTLYAGLSDSTIRVINEKEKKETGRMEGHKETIKRIAIQPKRRKYALSVGTNEAILWDLLTLKSRCRLAVGDITTLTSVFFNGASGERLISCFRDGSIYLWDTETLKFLHFLQSEKYPNPGYRAFTMTSGGKFLFAAGNPPSVHIWNLDWNPEASGKQEAGLVEILEIPGPANRTRCLEWVPRSCFNSFPRINNPDHEEFNGLLLVLGHDHHLRMLIRTLKTTGAGETRMGSGRPRWTCIITMGVGSQIDPPIESFVVPSCSNSEEMASIGGDHSTDLGRTTSFMAVLDVQGLLHMHQLESALSRLLQPPPPVIAVEDKSRPLAIAESPRNPRTRCRSATADGSGRRPTGTVLRCKTANRPSPPDTSPKEFKDPTGGLLDRKRLRLLLKEFGHFPEKYRLFIWRSILQLPSNTEAFNVLLKKGIHPSYELLPNRYPIRSQKLMRILQKICSALAFWCPLFGELEWLPLFVFPFVKLFQNNLLHAFEISGTILTNWCIGWFEYFPNPPINILCMIENLIAYTDPELYHHLVRCQVTTEIYAWPLLKTGLSELFTQDEWLHLWDTLLCNPPGLLLATVAAYAICARGPLMQISEFDMFECFFRGQNTLAVERVIERAHQILASVPPHLQPDRLLAGLVKQPSSEGSPKSSVQKASSTVVFRPLTAPYYPIITRYPKFIVDFHIRERERIREEEKEYLRQRATVEDMERRAKLLASEEQNWYRQQELLLDAEGRRRSMLAQEEAKLREQRRRLSALLREVKLHEITLAEESRSRFRQLDLRRRKAELDKMEEQLNRLANQRIDELDAASHAAELARLQETLQRRRAENAAMMLPHMSESSPLAGNFSDTNSTDPLALLFSPEIRNSDALSPRDHEDGNVNQVADPESYRANGTNINDPQKNESAVQTSRIPLLTKDFPFTSTMAPPTTFELSGNCGYRYPTLATERPLRSTVNPAGDIRSDSPSRFTPPEREDVVQTDHTLNRVEELTKENKNLVMEVEELLNELQKHKNNQSKTLNSEDRKIRPAWR</sequence>
<dbReference type="PROSITE" id="PS00678">
    <property type="entry name" value="WD_REPEATS_1"/>
    <property type="match status" value="1"/>
</dbReference>
<keyword evidence="5" id="KW-0853">WD repeat</keyword>
<dbReference type="InterPro" id="IPR019775">
    <property type="entry name" value="WD40_repeat_CS"/>
</dbReference>
<evidence type="ECO:0000313" key="16">
    <source>
        <dbReference type="Proteomes" id="UP001497525"/>
    </source>
</evidence>
<feature type="region of interest" description="Disordered" evidence="13">
    <location>
        <begin position="1076"/>
        <end position="1096"/>
    </location>
</feature>
<dbReference type="Pfam" id="PF00566">
    <property type="entry name" value="RabGAP-TBC"/>
    <property type="match status" value="1"/>
</dbReference>
<dbReference type="AlphaFoldDB" id="A0AAV2TPS4"/>
<keyword evidence="6" id="KW-0677">Repeat</keyword>
<feature type="compositionally biased region" description="Basic and acidic residues" evidence="13">
    <location>
        <begin position="1148"/>
        <end position="1163"/>
    </location>
</feature>
<dbReference type="PANTHER" id="PTHR19853:SF1">
    <property type="entry name" value="TBC1 DOMAIN FAMILY MEMBER 31"/>
    <property type="match status" value="1"/>
</dbReference>
<evidence type="ECO:0000256" key="12">
    <source>
        <dbReference type="SAM" id="Coils"/>
    </source>
</evidence>
<evidence type="ECO:0000256" key="9">
    <source>
        <dbReference type="ARBA" id="ARBA00023212"/>
    </source>
</evidence>
<evidence type="ECO:0000256" key="4">
    <source>
        <dbReference type="ARBA" id="ARBA00022490"/>
    </source>
</evidence>
<dbReference type="SMART" id="SM00320">
    <property type="entry name" value="WD40"/>
    <property type="match status" value="3"/>
</dbReference>
<feature type="region of interest" description="Disordered" evidence="13">
    <location>
        <begin position="1196"/>
        <end position="1218"/>
    </location>
</feature>
<keyword evidence="4" id="KW-0963">Cytoplasm</keyword>
<dbReference type="Proteomes" id="UP001497525">
    <property type="component" value="Unassembled WGS sequence"/>
</dbReference>
<evidence type="ECO:0000313" key="15">
    <source>
        <dbReference type="EMBL" id="CAL5138876.1"/>
    </source>
</evidence>
<accession>A0AAV2TPS4</accession>
<organism evidence="15 16">
    <name type="scientific">Calicophoron daubneyi</name>
    <name type="common">Rumen fluke</name>
    <name type="synonym">Paramphistomum daubneyi</name>
    <dbReference type="NCBI Taxonomy" id="300641"/>
    <lineage>
        <taxon>Eukaryota</taxon>
        <taxon>Metazoa</taxon>
        <taxon>Spiralia</taxon>
        <taxon>Lophotrochozoa</taxon>
        <taxon>Platyhelminthes</taxon>
        <taxon>Trematoda</taxon>
        <taxon>Digenea</taxon>
        <taxon>Plagiorchiida</taxon>
        <taxon>Pronocephalata</taxon>
        <taxon>Paramphistomoidea</taxon>
        <taxon>Paramphistomidae</taxon>
        <taxon>Calicophoron</taxon>
    </lineage>
</organism>
<dbReference type="GO" id="GO:0034451">
    <property type="term" value="C:centriolar satellite"/>
    <property type="evidence" value="ECO:0007669"/>
    <property type="project" value="UniProtKB-SubCell"/>
</dbReference>
<dbReference type="GO" id="GO:0060271">
    <property type="term" value="P:cilium assembly"/>
    <property type="evidence" value="ECO:0007669"/>
    <property type="project" value="TreeGrafter"/>
</dbReference>
<dbReference type="Pfam" id="PF00400">
    <property type="entry name" value="WD40"/>
    <property type="match status" value="1"/>
</dbReference>